<gene>
    <name evidence="2" type="ORF">E6C27_scaffold588G00400</name>
</gene>
<protein>
    <submittedName>
        <fullName evidence="2">Cytochrome P450 CYP82D47-like</fullName>
    </submittedName>
</protein>
<organism evidence="2 3">
    <name type="scientific">Cucumis melo var. makuwa</name>
    <name type="common">Oriental melon</name>
    <dbReference type="NCBI Taxonomy" id="1194695"/>
    <lineage>
        <taxon>Eukaryota</taxon>
        <taxon>Viridiplantae</taxon>
        <taxon>Streptophyta</taxon>
        <taxon>Embryophyta</taxon>
        <taxon>Tracheophyta</taxon>
        <taxon>Spermatophyta</taxon>
        <taxon>Magnoliopsida</taxon>
        <taxon>eudicotyledons</taxon>
        <taxon>Gunneridae</taxon>
        <taxon>Pentapetalae</taxon>
        <taxon>rosids</taxon>
        <taxon>fabids</taxon>
        <taxon>Cucurbitales</taxon>
        <taxon>Cucurbitaceae</taxon>
        <taxon>Benincaseae</taxon>
        <taxon>Cucumis</taxon>
    </lineage>
</organism>
<sequence>MYSKLLSVIKWINIARMTLYAGLTLIPQLLKTSCTMSSFSSGFGKIDVMFLEFVEDLNNLAGGSSSVGDNSGTAQPPRRNPR</sequence>
<reference evidence="2 3" key="1">
    <citation type="submission" date="2019-08" db="EMBL/GenBank/DDBJ databases">
        <title>Draft genome sequences of two oriental melons (Cucumis melo L. var makuwa).</title>
        <authorList>
            <person name="Kwon S.-Y."/>
        </authorList>
    </citation>
    <scope>NUCLEOTIDE SEQUENCE [LARGE SCALE GENOMIC DNA]</scope>
    <source>
        <strain evidence="3">cv. SW 3</strain>
        <tissue evidence="2">Leaf</tissue>
    </source>
</reference>
<comment type="caution">
    <text evidence="2">The sequence shown here is derived from an EMBL/GenBank/DDBJ whole genome shotgun (WGS) entry which is preliminary data.</text>
</comment>
<evidence type="ECO:0000256" key="1">
    <source>
        <dbReference type="SAM" id="MobiDB-lite"/>
    </source>
</evidence>
<dbReference type="Proteomes" id="UP000321393">
    <property type="component" value="Unassembled WGS sequence"/>
</dbReference>
<feature type="compositionally biased region" description="Polar residues" evidence="1">
    <location>
        <begin position="61"/>
        <end position="74"/>
    </location>
</feature>
<accession>A0A5A7TNN2</accession>
<name>A0A5A7TNN2_CUCMM</name>
<evidence type="ECO:0000313" key="3">
    <source>
        <dbReference type="Proteomes" id="UP000321393"/>
    </source>
</evidence>
<dbReference type="EMBL" id="SSTE01015302">
    <property type="protein sequence ID" value="KAA0043377.1"/>
    <property type="molecule type" value="Genomic_DNA"/>
</dbReference>
<dbReference type="AlphaFoldDB" id="A0A5A7TNN2"/>
<feature type="region of interest" description="Disordered" evidence="1">
    <location>
        <begin position="61"/>
        <end position="82"/>
    </location>
</feature>
<proteinExistence type="predicted"/>
<evidence type="ECO:0000313" key="2">
    <source>
        <dbReference type="EMBL" id="KAA0043377.1"/>
    </source>
</evidence>